<dbReference type="PROSITE" id="PS00624">
    <property type="entry name" value="GMC_OXRED_2"/>
    <property type="match status" value="1"/>
</dbReference>
<feature type="binding site" evidence="3">
    <location>
        <position position="232"/>
    </location>
    <ligand>
        <name>FAD</name>
        <dbReference type="ChEBI" id="CHEBI:57692"/>
    </ligand>
</feature>
<evidence type="ECO:0000256" key="2">
    <source>
        <dbReference type="PIRSR" id="PIRSR000137-1"/>
    </source>
</evidence>
<comment type="caution">
    <text evidence="7">The sequence shown here is derived from an EMBL/GenBank/DDBJ whole genome shotgun (WGS) entry which is preliminary data.</text>
</comment>
<dbReference type="PANTHER" id="PTHR11552:SF134">
    <property type="entry name" value="GLUCOSE-METHANOL-CHOLINE OXIDOREDUCTASE N-TERMINAL DOMAIN-CONTAINING PROTEIN"/>
    <property type="match status" value="1"/>
</dbReference>
<keyword evidence="4" id="KW-0285">Flavoprotein</keyword>
<comment type="cofactor">
    <cofactor evidence="3">
        <name>FAD</name>
        <dbReference type="ChEBI" id="CHEBI:57692"/>
    </cofactor>
</comment>
<keyword evidence="3 4" id="KW-0274">FAD</keyword>
<dbReference type="Pfam" id="PF05199">
    <property type="entry name" value="GMC_oxred_C"/>
    <property type="match status" value="1"/>
</dbReference>
<gene>
    <name evidence="7" type="ORF">BJ878DRAFT_487543</name>
</gene>
<dbReference type="PANTHER" id="PTHR11552">
    <property type="entry name" value="GLUCOSE-METHANOL-CHOLINE GMC OXIDOREDUCTASE"/>
    <property type="match status" value="1"/>
</dbReference>
<sequence>MAVYDFIVIGAGPAGAVVASRLARTASNPSVLLLEAGGPNDDVANLSAAERYNVAFSPNSPLNWGYKTSPQSHLDGQVIDYSRGKGLGGSTAINFCGWTVGCSDDYDEWAIMVNDESFNWNNAKKCLDKVQNLHPEIPEPSMKKYVNPTPGVHSSTGAVNLSYGDKWAANLDSIFIAAEQSGLGVNPDVNSGNPLGMGMGSVCIYKGKRLTSSLAYLKNIPSNLTIMSNTTVDHLVFEGKTAVGVKTTDGKSLKAKEIIVSGGALNTPQILMLSGIGPANELQKHGIPLVHDLPMVGQNLEDHCFTPIGIAMEKNEQSIGDVQSPSPMGWFKLPSVIDSEEHKDLSPRMKKFLQKPTVPLFEISTHTPPSFLSYEPGPNTAYLGAICLIMNPQSRGTVTLNSSNPADPPIIDPKFLTNAFDRKVIIEGTRATMKMLSVPVFSETTVERVFPKNDSNEAIWEHVKKNLRSSWHMACTARMGLDSSTACVDSNFRLFGLQGVRVVDLSVCPFVPNAHTQTFAYVIGEIAAEKMIKEYNLNGSTGQNTM</sequence>
<name>A0A9P7ZB10_9HELO</name>
<feature type="active site" description="Proton acceptor" evidence="2">
    <location>
        <position position="515"/>
    </location>
</feature>
<dbReference type="SUPFAM" id="SSF54373">
    <property type="entry name" value="FAD-linked reductases, C-terminal domain"/>
    <property type="match status" value="1"/>
</dbReference>
<dbReference type="InterPro" id="IPR012132">
    <property type="entry name" value="GMC_OxRdtase"/>
</dbReference>
<evidence type="ECO:0000313" key="7">
    <source>
        <dbReference type="EMBL" id="KAG9248606.1"/>
    </source>
</evidence>
<keyword evidence="8" id="KW-1185">Reference proteome</keyword>
<feature type="domain" description="Glucose-methanol-choline oxidoreductase N-terminal" evidence="5">
    <location>
        <begin position="84"/>
        <end position="107"/>
    </location>
</feature>
<dbReference type="GO" id="GO:0050660">
    <property type="term" value="F:flavin adenine dinucleotide binding"/>
    <property type="evidence" value="ECO:0007669"/>
    <property type="project" value="InterPro"/>
</dbReference>
<feature type="binding site" evidence="3">
    <location>
        <begin position="471"/>
        <end position="472"/>
    </location>
    <ligand>
        <name>FAD</name>
        <dbReference type="ChEBI" id="CHEBI:57692"/>
    </ligand>
</feature>
<dbReference type="InterPro" id="IPR036188">
    <property type="entry name" value="FAD/NAD-bd_sf"/>
</dbReference>
<comment type="similarity">
    <text evidence="1 4">Belongs to the GMC oxidoreductase family.</text>
</comment>
<dbReference type="PROSITE" id="PS00623">
    <property type="entry name" value="GMC_OXRED_1"/>
    <property type="match status" value="1"/>
</dbReference>
<accession>A0A9P7ZB10</accession>
<dbReference type="InterPro" id="IPR007867">
    <property type="entry name" value="GMC_OxRtase_C"/>
</dbReference>
<evidence type="ECO:0000256" key="3">
    <source>
        <dbReference type="PIRSR" id="PIRSR000137-2"/>
    </source>
</evidence>
<feature type="domain" description="Glucose-methanol-choline oxidoreductase N-terminal" evidence="6">
    <location>
        <begin position="263"/>
        <end position="277"/>
    </location>
</feature>
<dbReference type="OrthoDB" id="269227at2759"/>
<dbReference type="AlphaFoldDB" id="A0A9P7ZB10"/>
<evidence type="ECO:0000259" key="6">
    <source>
        <dbReference type="PROSITE" id="PS00624"/>
    </source>
</evidence>
<dbReference type="Gene3D" id="3.50.50.60">
    <property type="entry name" value="FAD/NAD(P)-binding domain"/>
    <property type="match status" value="1"/>
</dbReference>
<dbReference type="SUPFAM" id="SSF51905">
    <property type="entry name" value="FAD/NAD(P)-binding domain"/>
    <property type="match status" value="1"/>
</dbReference>
<feature type="active site" description="Proton donor" evidence="2">
    <location>
        <position position="472"/>
    </location>
</feature>
<proteinExistence type="inferred from homology"/>
<reference evidence="7" key="1">
    <citation type="journal article" date="2021" name="IMA Fungus">
        <title>Genomic characterization of three marine fungi, including Emericellopsis atlantica sp. nov. with signatures of a generalist lifestyle and marine biomass degradation.</title>
        <authorList>
            <person name="Hagestad O.C."/>
            <person name="Hou L."/>
            <person name="Andersen J.H."/>
            <person name="Hansen E.H."/>
            <person name="Altermark B."/>
            <person name="Li C."/>
            <person name="Kuhnert E."/>
            <person name="Cox R.J."/>
            <person name="Crous P.W."/>
            <person name="Spatafora J.W."/>
            <person name="Lail K."/>
            <person name="Amirebrahimi M."/>
            <person name="Lipzen A."/>
            <person name="Pangilinan J."/>
            <person name="Andreopoulos W."/>
            <person name="Hayes R.D."/>
            <person name="Ng V."/>
            <person name="Grigoriev I.V."/>
            <person name="Jackson S.A."/>
            <person name="Sutton T.D.S."/>
            <person name="Dobson A.D.W."/>
            <person name="Rama T."/>
        </authorList>
    </citation>
    <scope>NUCLEOTIDE SEQUENCE</scope>
    <source>
        <strain evidence="7">TRa3180A</strain>
    </source>
</reference>
<dbReference type="Gene3D" id="3.30.560.10">
    <property type="entry name" value="Glucose Oxidase, domain 3"/>
    <property type="match status" value="1"/>
</dbReference>
<evidence type="ECO:0000259" key="5">
    <source>
        <dbReference type="PROSITE" id="PS00623"/>
    </source>
</evidence>
<evidence type="ECO:0000256" key="1">
    <source>
        <dbReference type="ARBA" id="ARBA00010790"/>
    </source>
</evidence>
<dbReference type="Proteomes" id="UP000887226">
    <property type="component" value="Unassembled WGS sequence"/>
</dbReference>
<evidence type="ECO:0000313" key="8">
    <source>
        <dbReference type="Proteomes" id="UP000887226"/>
    </source>
</evidence>
<evidence type="ECO:0000256" key="4">
    <source>
        <dbReference type="RuleBase" id="RU003968"/>
    </source>
</evidence>
<dbReference type="EMBL" id="MU253746">
    <property type="protein sequence ID" value="KAG9248606.1"/>
    <property type="molecule type" value="Genomic_DNA"/>
</dbReference>
<organism evidence="7 8">
    <name type="scientific">Calycina marina</name>
    <dbReference type="NCBI Taxonomy" id="1763456"/>
    <lineage>
        <taxon>Eukaryota</taxon>
        <taxon>Fungi</taxon>
        <taxon>Dikarya</taxon>
        <taxon>Ascomycota</taxon>
        <taxon>Pezizomycotina</taxon>
        <taxon>Leotiomycetes</taxon>
        <taxon>Helotiales</taxon>
        <taxon>Pezizellaceae</taxon>
        <taxon>Calycina</taxon>
    </lineage>
</organism>
<dbReference type="Pfam" id="PF00732">
    <property type="entry name" value="GMC_oxred_N"/>
    <property type="match status" value="1"/>
</dbReference>
<dbReference type="InterPro" id="IPR000172">
    <property type="entry name" value="GMC_OxRdtase_N"/>
</dbReference>
<dbReference type="PIRSF" id="PIRSF000137">
    <property type="entry name" value="Alcohol_oxidase"/>
    <property type="match status" value="1"/>
</dbReference>
<protein>
    <recommendedName>
        <fullName evidence="5 6">Glucose-methanol-choline oxidoreductase N-terminal domain-containing protein</fullName>
    </recommendedName>
</protein>
<dbReference type="GO" id="GO:0016614">
    <property type="term" value="F:oxidoreductase activity, acting on CH-OH group of donors"/>
    <property type="evidence" value="ECO:0007669"/>
    <property type="project" value="InterPro"/>
</dbReference>